<dbReference type="GeneID" id="50533578"/>
<sequence length="233" mass="26340">MGINVSKSKLVSLTDAHERLVVTHPDKNPVEYNLGLEKYLTAVFQRKKARNRTGDGNPLIYALKNMHRFRISDEDRASLFGLMKSIIARHYQGEVFDRILPLPSSKPVVFWVAQACQEAQGVPVERNAFVKATNANVLAQLQQVESHKEIIELRKLLEARKPNAVFSMKDLSQFQRQFVEPVRLNPFFTPEGRVLLVDDLVSSGATFKSGYRSVKNKHPEVDIECLSLLGPVT</sequence>
<keyword evidence="1" id="KW-0614">Plasmid</keyword>
<protein>
    <recommendedName>
        <fullName evidence="2">Phosphoribosyltransferase</fullName>
    </recommendedName>
</protein>
<dbReference type="AlphaFoldDB" id="Q5I398"/>
<dbReference type="CDD" id="cd06223">
    <property type="entry name" value="PRTases_typeI"/>
    <property type="match status" value="1"/>
</dbReference>
<proteinExistence type="predicted"/>
<geneLocation type="plasmid" evidence="1">
    <name>pKA1</name>
</geneLocation>
<dbReference type="InterPro" id="IPR000836">
    <property type="entry name" value="PRTase_dom"/>
</dbReference>
<evidence type="ECO:0000313" key="1">
    <source>
        <dbReference type="EMBL" id="AAW51299.1"/>
    </source>
</evidence>
<dbReference type="SUPFAM" id="SSF53271">
    <property type="entry name" value="PRTase-like"/>
    <property type="match status" value="1"/>
</dbReference>
<dbReference type="EMBL" id="AY858560">
    <property type="protein sequence ID" value="AAW51299.1"/>
    <property type="molecule type" value="Genomic_DNA"/>
</dbReference>
<dbReference type="RefSeq" id="WP_004729606.1">
    <property type="nucleotide sequence ID" value="NZ_JACYQK010000294.1"/>
</dbReference>
<name>Q5I398_VIBCL</name>
<gene>
    <name evidence="1" type="ORF">orf2pKA1</name>
</gene>
<accession>Q5I398</accession>
<organism evidence="1">
    <name type="scientific">Vibrio cholerae</name>
    <dbReference type="NCBI Taxonomy" id="666"/>
    <lineage>
        <taxon>Bacteria</taxon>
        <taxon>Pseudomonadati</taxon>
        <taxon>Pseudomonadota</taxon>
        <taxon>Gammaproteobacteria</taxon>
        <taxon>Vibrionales</taxon>
        <taxon>Vibrionaceae</taxon>
        <taxon>Vibrio</taxon>
    </lineage>
</organism>
<evidence type="ECO:0008006" key="2">
    <source>
        <dbReference type="Google" id="ProtNLM"/>
    </source>
</evidence>
<reference evidence="1" key="1">
    <citation type="submission" date="2004-12" db="EMBL/GenBank/DDBJ databases">
        <title>Vibrio cholerae non-O1 non-O139 strain PL107b large plasmid pKA1.</title>
        <authorList>
            <person name="Kaundal A."/>
            <person name="Ghosh A."/>
        </authorList>
    </citation>
    <scope>NUCLEOTIDE SEQUENCE</scope>
    <source>
        <strain evidence="1">PL107b</strain>
        <plasmid evidence="1">pKA1</plasmid>
    </source>
</reference>
<dbReference type="InterPro" id="IPR029057">
    <property type="entry name" value="PRTase-like"/>
</dbReference>